<feature type="compositionally biased region" description="Polar residues" evidence="1">
    <location>
        <begin position="1"/>
        <end position="13"/>
    </location>
</feature>
<feature type="region of interest" description="Disordered" evidence="1">
    <location>
        <begin position="317"/>
        <end position="366"/>
    </location>
</feature>
<feature type="region of interest" description="Disordered" evidence="1">
    <location>
        <begin position="1"/>
        <end position="112"/>
    </location>
</feature>
<protein>
    <submittedName>
        <fullName evidence="2">Uncharacterized protein</fullName>
    </submittedName>
</protein>
<comment type="caution">
    <text evidence="2">The sequence shown here is derived from an EMBL/GenBank/DDBJ whole genome shotgun (WGS) entry which is preliminary data.</text>
</comment>
<evidence type="ECO:0000313" key="3">
    <source>
        <dbReference type="Proteomes" id="UP001457282"/>
    </source>
</evidence>
<dbReference type="Proteomes" id="UP001457282">
    <property type="component" value="Unassembled WGS sequence"/>
</dbReference>
<evidence type="ECO:0000313" key="2">
    <source>
        <dbReference type="EMBL" id="KAK9951540.1"/>
    </source>
</evidence>
<keyword evidence="3" id="KW-1185">Reference proteome</keyword>
<organism evidence="2 3">
    <name type="scientific">Rubus argutus</name>
    <name type="common">Southern blackberry</name>
    <dbReference type="NCBI Taxonomy" id="59490"/>
    <lineage>
        <taxon>Eukaryota</taxon>
        <taxon>Viridiplantae</taxon>
        <taxon>Streptophyta</taxon>
        <taxon>Embryophyta</taxon>
        <taxon>Tracheophyta</taxon>
        <taxon>Spermatophyta</taxon>
        <taxon>Magnoliopsida</taxon>
        <taxon>eudicotyledons</taxon>
        <taxon>Gunneridae</taxon>
        <taxon>Pentapetalae</taxon>
        <taxon>rosids</taxon>
        <taxon>fabids</taxon>
        <taxon>Rosales</taxon>
        <taxon>Rosaceae</taxon>
        <taxon>Rosoideae</taxon>
        <taxon>Rosoideae incertae sedis</taxon>
        <taxon>Rubus</taxon>
    </lineage>
</organism>
<feature type="compositionally biased region" description="Polar residues" evidence="1">
    <location>
        <begin position="58"/>
        <end position="88"/>
    </location>
</feature>
<sequence length="447" mass="49685">MIHLTGSRNSNTEPLRAGNNGRLYQVNSGADGQWGQQYPARPEPRVYSDHPTYRDYSAPQTYGQQLSRSPATGVNQIVGPSQGWTETGYNRYPRKKNFGRGGRSSKYGKREGAEGAQPVCTVFNTPIEEIYKQNPHLFPQPWKKPPYACTRTDTGKYCTHHQSGTHNTEDCQTLRGVAEQLYQDGKLDRYADSTPQVSCEGCKETPTVLLGTASTDAKKAQAGSVEDRILGRGRDQYRHHPMTTPSNIRQGEPANQFFGETVQPLGSIWLNVEVGQYPKSRKIFTHMLVVDCENLPTTSSSADRSSVRSRRAYAITCSRSNSPPPLESPQSEEVNPWPGRATRRKPNRDNPTGIQNGQDRDGPTGTLLRDGLIRLLKENASVFAWSYADMPGISTKIISHKLGIDPAYRPVRQKRRIGDQERYEAMKVEVDKLLSIGSSGMSNILGG</sequence>
<dbReference type="EMBL" id="JBEDUW010000001">
    <property type="protein sequence ID" value="KAK9951540.1"/>
    <property type="molecule type" value="Genomic_DNA"/>
</dbReference>
<accession>A0AAW1YS57</accession>
<dbReference type="AlphaFoldDB" id="A0AAW1YS57"/>
<reference evidence="2 3" key="1">
    <citation type="journal article" date="2023" name="G3 (Bethesda)">
        <title>A chromosome-length genome assembly and annotation of blackberry (Rubus argutus, cv. 'Hillquist').</title>
        <authorList>
            <person name="Bruna T."/>
            <person name="Aryal R."/>
            <person name="Dudchenko O."/>
            <person name="Sargent D.J."/>
            <person name="Mead D."/>
            <person name="Buti M."/>
            <person name="Cavallini A."/>
            <person name="Hytonen T."/>
            <person name="Andres J."/>
            <person name="Pham M."/>
            <person name="Weisz D."/>
            <person name="Mascagni F."/>
            <person name="Usai G."/>
            <person name="Natali L."/>
            <person name="Bassil N."/>
            <person name="Fernandez G.E."/>
            <person name="Lomsadze A."/>
            <person name="Armour M."/>
            <person name="Olukolu B."/>
            <person name="Poorten T."/>
            <person name="Britton C."/>
            <person name="Davik J."/>
            <person name="Ashrafi H."/>
            <person name="Aiden E.L."/>
            <person name="Borodovsky M."/>
            <person name="Worthington M."/>
        </authorList>
    </citation>
    <scope>NUCLEOTIDE SEQUENCE [LARGE SCALE GENOMIC DNA]</scope>
    <source>
        <strain evidence="2">PI 553951</strain>
    </source>
</reference>
<gene>
    <name evidence="2" type="ORF">M0R45_006978</name>
</gene>
<proteinExistence type="predicted"/>
<evidence type="ECO:0000256" key="1">
    <source>
        <dbReference type="SAM" id="MobiDB-lite"/>
    </source>
</evidence>
<feature type="compositionally biased region" description="Basic and acidic residues" evidence="1">
    <location>
        <begin position="42"/>
        <end position="53"/>
    </location>
</feature>
<feature type="compositionally biased region" description="Polar residues" evidence="1">
    <location>
        <begin position="25"/>
        <end position="36"/>
    </location>
</feature>
<name>A0AAW1YS57_RUBAR</name>